<dbReference type="EMBL" id="BOQE01000001">
    <property type="protein sequence ID" value="GIM46841.1"/>
    <property type="molecule type" value="Genomic_DNA"/>
</dbReference>
<gene>
    <name evidence="1" type="ORF">DNHGIG_23900</name>
</gene>
<comment type="caution">
    <text evidence="1">The sequence shown here is derived from an EMBL/GenBank/DDBJ whole genome shotgun (WGS) entry which is preliminary data.</text>
</comment>
<organism evidence="1 2">
    <name type="scientific">Collibacillus ludicampi</name>
    <dbReference type="NCBI Taxonomy" id="2771369"/>
    <lineage>
        <taxon>Bacteria</taxon>
        <taxon>Bacillati</taxon>
        <taxon>Bacillota</taxon>
        <taxon>Bacilli</taxon>
        <taxon>Bacillales</taxon>
        <taxon>Alicyclobacillaceae</taxon>
        <taxon>Collibacillus</taxon>
    </lineage>
</organism>
<keyword evidence="2" id="KW-1185">Reference proteome</keyword>
<dbReference type="Proteomes" id="UP001057291">
    <property type="component" value="Unassembled WGS sequence"/>
</dbReference>
<evidence type="ECO:0000313" key="1">
    <source>
        <dbReference type="EMBL" id="GIM46841.1"/>
    </source>
</evidence>
<reference evidence="1" key="1">
    <citation type="journal article" date="2023" name="Int. J. Syst. Evol. Microbiol.">
        <title>Collibacillus ludicampi gen. nov., sp. nov., a new soil bacterium of the family Alicyclobacillaceae.</title>
        <authorList>
            <person name="Jojima T."/>
            <person name="Ioku Y."/>
            <person name="Fukuta Y."/>
            <person name="Shirasaka N."/>
            <person name="Matsumura Y."/>
            <person name="Mori M."/>
        </authorList>
    </citation>
    <scope>NUCLEOTIDE SEQUENCE</scope>
    <source>
        <strain evidence="1">TP075</strain>
    </source>
</reference>
<dbReference type="AlphaFoldDB" id="A0AAV4LGG7"/>
<evidence type="ECO:0000313" key="2">
    <source>
        <dbReference type="Proteomes" id="UP001057291"/>
    </source>
</evidence>
<protein>
    <submittedName>
        <fullName evidence="1">Uncharacterized protein</fullName>
    </submittedName>
</protein>
<name>A0AAV4LGG7_9BACL</name>
<proteinExistence type="predicted"/>
<dbReference type="RefSeq" id="WP_282199890.1">
    <property type="nucleotide sequence ID" value="NZ_BOQE01000001.1"/>
</dbReference>
<sequence length="93" mass="10966">MHWFDGHWNADVALVDSNETIDTFTLHHLADKLNPAIETAQMHASLKAWQMGYRSCRHDVDVRGFEVCYLIRDFWEAELDDQTNYYSATWTGW</sequence>
<accession>A0AAV4LGG7</accession>